<evidence type="ECO:0000256" key="1">
    <source>
        <dbReference type="ARBA" id="ARBA00022605"/>
    </source>
</evidence>
<name>A0A0C1U1W5_9CLOT</name>
<keyword evidence="5 7" id="KW-0067">ATP-binding</keyword>
<keyword evidence="4 7" id="KW-0418">Kinase</keyword>
<dbReference type="Pfam" id="PF01202">
    <property type="entry name" value="SKI"/>
    <property type="match status" value="1"/>
</dbReference>
<evidence type="ECO:0000256" key="7">
    <source>
        <dbReference type="HAMAP-Rule" id="MF_00109"/>
    </source>
</evidence>
<dbReference type="PANTHER" id="PTHR21087:SF16">
    <property type="entry name" value="SHIKIMATE KINASE 1, CHLOROPLASTIC"/>
    <property type="match status" value="1"/>
</dbReference>
<keyword evidence="2 7" id="KW-0808">Transferase</keyword>
<keyword evidence="3 7" id="KW-0547">Nucleotide-binding</keyword>
<keyword evidence="7" id="KW-0963">Cytoplasm</keyword>
<evidence type="ECO:0000256" key="6">
    <source>
        <dbReference type="ARBA" id="ARBA00023141"/>
    </source>
</evidence>
<proteinExistence type="inferred from homology"/>
<protein>
    <recommendedName>
        <fullName evidence="7">Shikimate kinase</fullName>
        <shortName evidence="7">SK</shortName>
        <ecNumber evidence="7">2.7.1.71</ecNumber>
    </recommendedName>
</protein>
<dbReference type="PANTHER" id="PTHR21087">
    <property type="entry name" value="SHIKIMATE KINASE"/>
    <property type="match status" value="1"/>
</dbReference>
<feature type="binding site" evidence="7">
    <location>
        <begin position="16"/>
        <end position="21"/>
    </location>
    <ligand>
        <name>ATP</name>
        <dbReference type="ChEBI" id="CHEBI:30616"/>
    </ligand>
</feature>
<dbReference type="OrthoDB" id="9800332at2"/>
<dbReference type="HAMAP" id="MF_00109">
    <property type="entry name" value="Shikimate_kinase"/>
    <property type="match status" value="1"/>
</dbReference>
<comment type="pathway">
    <text evidence="7">Metabolic intermediate biosynthesis; chorismate biosynthesis; chorismate from D-erythrose 4-phosphate and phosphoenolpyruvate: step 5/7.</text>
</comment>
<dbReference type="InterPro" id="IPR027417">
    <property type="entry name" value="P-loop_NTPase"/>
</dbReference>
<dbReference type="GO" id="GO:0004765">
    <property type="term" value="F:shikimate kinase activity"/>
    <property type="evidence" value="ECO:0007669"/>
    <property type="project" value="UniProtKB-UniRule"/>
</dbReference>
<evidence type="ECO:0000256" key="3">
    <source>
        <dbReference type="ARBA" id="ARBA00022741"/>
    </source>
</evidence>
<dbReference type="InterPro" id="IPR031322">
    <property type="entry name" value="Shikimate/glucono_kinase"/>
</dbReference>
<feature type="binding site" evidence="7">
    <location>
        <position position="20"/>
    </location>
    <ligand>
        <name>Mg(2+)</name>
        <dbReference type="ChEBI" id="CHEBI:18420"/>
    </ligand>
</feature>
<reference evidence="8 9" key="1">
    <citation type="journal article" date="2015" name="Infect. Genet. Evol.">
        <title>Genomic sequences of six botulinum neurotoxin-producing strains representing three clostridial species illustrate the mobility and diversity of botulinum neurotoxin genes.</title>
        <authorList>
            <person name="Smith T.J."/>
            <person name="Hill K.K."/>
            <person name="Xie G."/>
            <person name="Foley B.T."/>
            <person name="Williamson C.H."/>
            <person name="Foster J.T."/>
            <person name="Johnson S.L."/>
            <person name="Chertkov O."/>
            <person name="Teshima H."/>
            <person name="Gibbons H.S."/>
            <person name="Johnsky L.A."/>
            <person name="Karavis M.A."/>
            <person name="Smith L.A."/>
        </authorList>
    </citation>
    <scope>NUCLEOTIDE SEQUENCE [LARGE SCALE GENOMIC DNA]</scope>
    <source>
        <strain evidence="8 9">CDC 2741</strain>
    </source>
</reference>
<dbReference type="Proteomes" id="UP000031366">
    <property type="component" value="Unassembled WGS sequence"/>
</dbReference>
<keyword evidence="7" id="KW-0479">Metal-binding</keyword>
<dbReference type="GO" id="GO:0000287">
    <property type="term" value="F:magnesium ion binding"/>
    <property type="evidence" value="ECO:0007669"/>
    <property type="project" value="UniProtKB-UniRule"/>
</dbReference>
<keyword evidence="7" id="KW-0460">Magnesium</keyword>
<comment type="similarity">
    <text evidence="7">Belongs to the shikimate kinase family.</text>
</comment>
<feature type="binding site" evidence="7">
    <location>
        <position position="84"/>
    </location>
    <ligand>
        <name>substrate</name>
    </ligand>
</feature>
<feature type="binding site" evidence="7">
    <location>
        <position position="38"/>
    </location>
    <ligand>
        <name>substrate</name>
    </ligand>
</feature>
<dbReference type="UniPathway" id="UPA00053">
    <property type="reaction ID" value="UER00088"/>
</dbReference>
<organism evidence="8 9">
    <name type="scientific">Clostridium argentinense CDC 2741</name>
    <dbReference type="NCBI Taxonomy" id="1418104"/>
    <lineage>
        <taxon>Bacteria</taxon>
        <taxon>Bacillati</taxon>
        <taxon>Bacillota</taxon>
        <taxon>Clostridia</taxon>
        <taxon>Eubacteriales</taxon>
        <taxon>Clostridiaceae</taxon>
        <taxon>Clostridium</taxon>
    </lineage>
</organism>
<evidence type="ECO:0000256" key="4">
    <source>
        <dbReference type="ARBA" id="ARBA00022777"/>
    </source>
</evidence>
<keyword evidence="1 7" id="KW-0028">Amino-acid biosynthesis</keyword>
<dbReference type="STRING" id="29341.RSJ17_12415"/>
<comment type="cofactor">
    <cofactor evidence="7">
        <name>Mg(2+)</name>
        <dbReference type="ChEBI" id="CHEBI:18420"/>
    </cofactor>
    <text evidence="7">Binds 1 Mg(2+) ion per subunit.</text>
</comment>
<comment type="subunit">
    <text evidence="7">Monomer.</text>
</comment>
<evidence type="ECO:0000256" key="5">
    <source>
        <dbReference type="ARBA" id="ARBA00022840"/>
    </source>
</evidence>
<dbReference type="GO" id="GO:0005524">
    <property type="term" value="F:ATP binding"/>
    <property type="evidence" value="ECO:0007669"/>
    <property type="project" value="UniProtKB-UniRule"/>
</dbReference>
<accession>A0A0C1U1W5</accession>
<comment type="catalytic activity">
    <reaction evidence="7">
        <text>shikimate + ATP = 3-phosphoshikimate + ADP + H(+)</text>
        <dbReference type="Rhea" id="RHEA:13121"/>
        <dbReference type="ChEBI" id="CHEBI:15378"/>
        <dbReference type="ChEBI" id="CHEBI:30616"/>
        <dbReference type="ChEBI" id="CHEBI:36208"/>
        <dbReference type="ChEBI" id="CHEBI:145989"/>
        <dbReference type="ChEBI" id="CHEBI:456216"/>
        <dbReference type="EC" id="2.7.1.71"/>
    </reaction>
</comment>
<gene>
    <name evidence="7" type="primary">aroK</name>
    <name evidence="8" type="ORF">U732_1566</name>
</gene>
<keyword evidence="9" id="KW-1185">Reference proteome</keyword>
<dbReference type="EMBL" id="AYSO01000015">
    <property type="protein sequence ID" value="KIE46899.1"/>
    <property type="molecule type" value="Genomic_DNA"/>
</dbReference>
<feature type="binding site" evidence="7">
    <location>
        <position position="140"/>
    </location>
    <ligand>
        <name>substrate</name>
    </ligand>
</feature>
<dbReference type="AlphaFoldDB" id="A0A0C1U1W5"/>
<dbReference type="InterPro" id="IPR000623">
    <property type="entry name" value="Shikimate_kinase/TSH1"/>
</dbReference>
<dbReference type="EC" id="2.7.1.71" evidence="7"/>
<evidence type="ECO:0000313" key="9">
    <source>
        <dbReference type="Proteomes" id="UP000031366"/>
    </source>
</evidence>
<dbReference type="CDD" id="cd00464">
    <property type="entry name" value="SK"/>
    <property type="match status" value="1"/>
</dbReference>
<keyword evidence="6 7" id="KW-0057">Aromatic amino acid biosynthesis</keyword>
<dbReference type="RefSeq" id="WP_039632646.1">
    <property type="nucleotide sequence ID" value="NZ_AYSO01000015.1"/>
</dbReference>
<dbReference type="SUPFAM" id="SSF52540">
    <property type="entry name" value="P-loop containing nucleoside triphosphate hydrolases"/>
    <property type="match status" value="1"/>
</dbReference>
<evidence type="ECO:0000313" key="8">
    <source>
        <dbReference type="EMBL" id="KIE46899.1"/>
    </source>
</evidence>
<feature type="binding site" evidence="7">
    <location>
        <position position="62"/>
    </location>
    <ligand>
        <name>substrate</name>
    </ligand>
</feature>
<sequence length="171" mass="20083">MIKELNKNIIFIGMSLSGKTTLGYEVSKELCYNFIDTDKLIEERENNTINNIFLLKGEQYFRQCEKDVLNDLKKTKKTLISTGGGLPIFNDNMKTLKDIGIVIFLKVDLELLIRRGKNIVDRPLLKCDYEKKLKNMYYERIKIYSKAHAIIELEENKEKNMDLIIDNIRRL</sequence>
<dbReference type="GO" id="GO:0005829">
    <property type="term" value="C:cytosol"/>
    <property type="evidence" value="ECO:0007669"/>
    <property type="project" value="TreeGrafter"/>
</dbReference>
<dbReference type="PRINTS" id="PR01100">
    <property type="entry name" value="SHIKIMTKNASE"/>
</dbReference>
<comment type="subcellular location">
    <subcellularLocation>
        <location evidence="7">Cytoplasm</location>
    </subcellularLocation>
</comment>
<evidence type="ECO:0000256" key="2">
    <source>
        <dbReference type="ARBA" id="ARBA00022679"/>
    </source>
</evidence>
<dbReference type="Gene3D" id="3.40.50.300">
    <property type="entry name" value="P-loop containing nucleotide triphosphate hydrolases"/>
    <property type="match status" value="1"/>
</dbReference>
<dbReference type="GO" id="GO:0008652">
    <property type="term" value="P:amino acid biosynthetic process"/>
    <property type="evidence" value="ECO:0007669"/>
    <property type="project" value="UniProtKB-KW"/>
</dbReference>
<dbReference type="GO" id="GO:0009073">
    <property type="term" value="P:aromatic amino acid family biosynthetic process"/>
    <property type="evidence" value="ECO:0007669"/>
    <property type="project" value="UniProtKB-KW"/>
</dbReference>
<comment type="caution">
    <text evidence="8">The sequence shown here is derived from an EMBL/GenBank/DDBJ whole genome shotgun (WGS) entry which is preliminary data.</text>
</comment>
<comment type="caution">
    <text evidence="7">Lacks conserved residue(s) required for the propagation of feature annotation.</text>
</comment>
<comment type="function">
    <text evidence="7">Catalyzes the specific phosphorylation of the 3-hydroxyl group of shikimic acid using ATP as a cosubstrate.</text>
</comment>
<feature type="binding site" evidence="7">
    <location>
        <position position="122"/>
    </location>
    <ligand>
        <name>ATP</name>
        <dbReference type="ChEBI" id="CHEBI:30616"/>
    </ligand>
</feature>
<dbReference type="GO" id="GO:0009423">
    <property type="term" value="P:chorismate biosynthetic process"/>
    <property type="evidence" value="ECO:0007669"/>
    <property type="project" value="UniProtKB-UniRule"/>
</dbReference>